<organism evidence="2 3">
    <name type="scientific">Triparma strigata</name>
    <dbReference type="NCBI Taxonomy" id="1606541"/>
    <lineage>
        <taxon>Eukaryota</taxon>
        <taxon>Sar</taxon>
        <taxon>Stramenopiles</taxon>
        <taxon>Ochrophyta</taxon>
        <taxon>Bolidophyceae</taxon>
        <taxon>Parmales</taxon>
        <taxon>Triparmaceae</taxon>
        <taxon>Triparma</taxon>
    </lineage>
</organism>
<name>A0A9W6ZTY3_9STRA</name>
<dbReference type="EMBL" id="BRXY01000043">
    <property type="protein sequence ID" value="GMH57053.1"/>
    <property type="molecule type" value="Genomic_DNA"/>
</dbReference>
<dbReference type="Proteomes" id="UP001165085">
    <property type="component" value="Unassembled WGS sequence"/>
</dbReference>
<dbReference type="InterPro" id="IPR032675">
    <property type="entry name" value="LRR_dom_sf"/>
</dbReference>
<dbReference type="InterPro" id="IPR053139">
    <property type="entry name" value="Surface_bspA-like"/>
</dbReference>
<protein>
    <submittedName>
        <fullName evidence="2">Uncharacterized protein</fullName>
    </submittedName>
</protein>
<reference evidence="3" key="1">
    <citation type="journal article" date="2023" name="Commun. Biol.">
        <title>Genome analysis of Parmales, the sister group of diatoms, reveals the evolutionary specialization of diatoms from phago-mixotrophs to photoautotrophs.</title>
        <authorList>
            <person name="Ban H."/>
            <person name="Sato S."/>
            <person name="Yoshikawa S."/>
            <person name="Yamada K."/>
            <person name="Nakamura Y."/>
            <person name="Ichinomiya M."/>
            <person name="Sato N."/>
            <person name="Blanc-Mathieu R."/>
            <person name="Endo H."/>
            <person name="Kuwata A."/>
            <person name="Ogata H."/>
        </authorList>
    </citation>
    <scope>NUCLEOTIDE SEQUENCE [LARGE SCALE GENOMIC DNA]</scope>
    <source>
        <strain evidence="3">NIES 3701</strain>
    </source>
</reference>
<proteinExistence type="predicted"/>
<gene>
    <name evidence="2" type="ORF">TrST_g9720</name>
</gene>
<dbReference type="SUPFAM" id="SSF52058">
    <property type="entry name" value="L domain-like"/>
    <property type="match status" value="1"/>
</dbReference>
<feature type="compositionally biased region" description="Polar residues" evidence="1">
    <location>
        <begin position="294"/>
        <end position="314"/>
    </location>
</feature>
<dbReference type="InterPro" id="IPR026906">
    <property type="entry name" value="LRR_5"/>
</dbReference>
<evidence type="ECO:0000256" key="1">
    <source>
        <dbReference type="SAM" id="MobiDB-lite"/>
    </source>
</evidence>
<comment type="caution">
    <text evidence="2">The sequence shown here is derived from an EMBL/GenBank/DDBJ whole genome shotgun (WGS) entry which is preliminary data.</text>
</comment>
<feature type="region of interest" description="Disordered" evidence="1">
    <location>
        <begin position="293"/>
        <end position="314"/>
    </location>
</feature>
<dbReference type="Pfam" id="PF13306">
    <property type="entry name" value="LRR_5"/>
    <property type="match status" value="2"/>
</dbReference>
<evidence type="ECO:0000313" key="3">
    <source>
        <dbReference type="Proteomes" id="UP001165085"/>
    </source>
</evidence>
<dbReference type="PANTHER" id="PTHR45661:SF3">
    <property type="entry name" value="IG-LIKE DOMAIN-CONTAINING PROTEIN"/>
    <property type="match status" value="1"/>
</dbReference>
<accession>A0A9W6ZTY3</accession>
<evidence type="ECO:0000313" key="2">
    <source>
        <dbReference type="EMBL" id="GMH57053.1"/>
    </source>
</evidence>
<dbReference type="Gene3D" id="3.80.10.10">
    <property type="entry name" value="Ribonuclease Inhibitor"/>
    <property type="match status" value="2"/>
</dbReference>
<dbReference type="AlphaFoldDB" id="A0A9W6ZTY3"/>
<dbReference type="OrthoDB" id="10264456at2759"/>
<keyword evidence="3" id="KW-1185">Reference proteome</keyword>
<sequence length="314" mass="35098">MSNFTSDVIEGIEGLELDVDSNVLPVNSDTPDLVPHVQDQFMHTDDFKRLLFEFAPGNLLMKMRLLCKDWRRVADTFIDGEVESGEMIVIGGNDLSYDAIIYEAIALEERRTLVTQVVFLLNVTKVGERSCEWAVNLVVVEIPEGVESIGDYAFADCCNLTTVSFPTTLTSISIGVFQECSSLDNVDLFHAQLQEIGAEAFFRCSELKSMALPDSLQTLGDHVFEECYSLESVDLLHTNLREIGDSAFRGCPELKSLTIPDSLQTLGINIFLDCMKLVPFHLDEEETKLVISHLRSQQSHQTSNDQKTTSIHAH</sequence>
<dbReference type="PANTHER" id="PTHR45661">
    <property type="entry name" value="SURFACE ANTIGEN"/>
    <property type="match status" value="1"/>
</dbReference>